<keyword evidence="3" id="KW-0158">Chromosome</keyword>
<feature type="domain" description="CXXC-type" evidence="15">
    <location>
        <begin position="592"/>
        <end position="633"/>
    </location>
</feature>
<dbReference type="InterPro" id="IPR040175">
    <property type="entry name" value="TET1/2/3"/>
</dbReference>
<sequence length="2182" mass="241663">MSRSRHARPSRLVRRDDLSKKKSSQLKKTSKPTKKNVTSVKTVSPGKLKQLIQERDVKKKTEPKPPMPVRSLLTRAGAARMNLERTEVLFQNPESLTCNGFTMALRSTSLSRRLSQPPVVIAKPKKVPPCKNLEKQHECEYKALTDVGVRHSENQSDPMQDPPIPPDIENLIVVQNSSLIKGESQKTAQSWSQRVEDAKINIPNHSGPAAEIHSKSLEGTHGEGLFSEKILNDIKDYTRMFAQDTECAPLPQRAISKVTSERSPSVQLEDLGSRVESLKLSDSHLDPIKNEHDCYPTSSFNKVVPELDLRNCLSIGGSVYPTSLIKLLLAGSEQETLGANSDHQGALKATLDQQEVSGATPNQQKIPDTSRVLGEAFSATPPQWEVPGANPVRREALGETSSLPEVSGAIPVRGEVFGAIVDRQETLGVSGGAVPDPPIFFAAPPDPVITYHVPREWPEPQSTVSSGLEAQGAIQILPFGYSGHAPQLSSNSEKSSVPPAMAISHKENEKQVHISFLPVYPQRFTLVPEKELYQASLSVVPLSQPGPSKSIGGNSQVHMTSTVNVVNPTLVSTSVSLASTSSSYTTLLPTLEKKKRKRCGVCEPCQQKTNCGECTYCKNRKNSHQICKKRKCEELKKKPSVVIPLEVIKENKRPQREKKPKVLKAGFDNKPVNGPKSESMEYGRCGHGEEQRLELNPHPLKNVTRNEESMTGIEIEKWTQNKKSHLTDHVKGAFSATVTEAEKVKNSEDDRKKFPLTNLLEPQKLFAQTVRNGIKNVHYLPTETNVSFKKFNIEEFGKALENNSYKFLKDTANHNNAMSSIATSASCDHLKGGSNVFVFQKPGFNSKSVPDPTNFNLSSHTGTYNESDQSKTPENIPFKEPKDGSPLQPSLLSLMKGRGLTFEQLVAIEALTQLSEAPSENSSPSKSEKDEETEERTADLLNSCKALLYSVRKDFQDPNSQGEPQSLPHSPPLEKQRSCNMVVFNGQNTISKSHNSTATNQAPTKSQEYSKVANSISLFVPNSNSSKIDTSKNVAQGRITLDSYSKNLHQLPPSSNKLGYRNQLLDSSKKLDSKDDPSCQDTAHSQIEEDVATQLTQLASIIKFNYTKPEDRRGEGIPTSLSAQNAQQKYSQEKSIIQQKPPSSVHSNHGSSLTKQKNISQKKTKSTPPRDRRKKKPAVISCEENDPKKQEQLSHEYNKLHDIWMGSKFQNFGHFVPRRFPIFLGKISPLTKVRKPLTQTSSALQHKKFFPPLAQIKFERYCPELAQEKVVKVDSLDSFSLSQLKTESNGQAFTDKAYSSQVQPTGNVNQKAHPLPQPSSPPNQCANLMAGDDQTRIQQDVKEQLVHQRQPTLPGISHERPLSDPGQILRNVNVVCSGGITVVSTKSEEDVCSSSVGASELSPGDSVQKSFNDYAMSYFTNPTKNLVSTTKDSDLPTCSCVDRVIQKDKGPYYTHLGAGPSVAAVREIMETRYGQKGNAIRIEIVVYTGKEGKSSHGCPIAKWVLRRSSDEEKVLCLVRQRTGHHCPTAVMVVLIMVWDGIPLPMADRLYTELTESLKSYNGHPTDRRCTLNENRTCTCQGIDPETCGASFSFGCSWSMYFNGCKFGRSPSPRRFRIDPSSPLHTYYERITSGRNPERRCMKPERICPGHEAMEKNLEDNLQSLATRLAPIYKQYAPIAYQNQVEYEHVARECRLGSKEGRPFSGVTACLDFCAHPHRDIHNMNNGSTVVCTLTREDNRLLGVIPQDEQLHVLPLYKLSDTDEFGSREGLEAKIKSGAIEVLTARRKKRTRFTLPVPRSGKKRAAMMTEVLAHKIRAVEKKLIPRIKRKNNSMTNNSKTSSLPLLGCKTETLQPEIKSETEPHFIFEGSDNTKTYSMIPSIPHPVKEANLPAGFSWSPKSTSATTAPFKNDATVSYRFSERSSNPHCTMPSARHSGANAAAGESTGIAQSDESAPLPTLSTAMTDSLVYSEPPTGATEQLTPNQPNQQPSFITSPHELAPSVLEEDEQHSEADEPLSDDPLSDDPLSPAEEKLPHIDEYWSDSEHIFLDANIGGVAIAPSHGSVLIECARRELHATTPVQHPNRNHPTRLSLVFYQHKNLNKPQHGFELNKIKFEAKEAKNKKTKASEEKDQAANEGSELSPEINELNQIPSHRALTLTHDNIVTVSPYALTHVAGPYNHWV</sequence>
<keyword evidence="16" id="KW-1185">Reference proteome</keyword>
<feature type="compositionally biased region" description="Low complexity" evidence="14">
    <location>
        <begin position="35"/>
        <end position="44"/>
    </location>
</feature>
<comment type="similarity">
    <text evidence="2 13">Belongs to the TET family.</text>
</comment>
<dbReference type="Pfam" id="PF12851">
    <property type="entry name" value="Tet_JBP"/>
    <property type="match status" value="1"/>
</dbReference>
<dbReference type="GO" id="GO:0045944">
    <property type="term" value="P:positive regulation of transcription by RNA polymerase II"/>
    <property type="evidence" value="ECO:0007669"/>
    <property type="project" value="TreeGrafter"/>
</dbReference>
<dbReference type="GO" id="GO:0003677">
    <property type="term" value="F:DNA binding"/>
    <property type="evidence" value="ECO:0007669"/>
    <property type="project" value="InterPro"/>
</dbReference>
<evidence type="ECO:0000256" key="6">
    <source>
        <dbReference type="ARBA" id="ARBA00022833"/>
    </source>
</evidence>
<feature type="region of interest" description="Disordered" evidence="14">
    <location>
        <begin position="1298"/>
        <end position="1320"/>
    </location>
</feature>
<feature type="compositionally biased region" description="Polar residues" evidence="14">
    <location>
        <begin position="1119"/>
        <end position="1159"/>
    </location>
</feature>
<dbReference type="GO" id="GO:0070579">
    <property type="term" value="F:DNA 5-methylcytosine dioxygenase activity"/>
    <property type="evidence" value="ECO:0007669"/>
    <property type="project" value="UniProtKB-UniRule"/>
</dbReference>
<feature type="compositionally biased region" description="Basic residues" evidence="14">
    <location>
        <begin position="21"/>
        <end position="34"/>
    </location>
</feature>
<feature type="compositionally biased region" description="Low complexity" evidence="14">
    <location>
        <begin position="915"/>
        <end position="925"/>
    </location>
</feature>
<dbReference type="SMART" id="SM01333">
    <property type="entry name" value="Tet_JBP"/>
    <property type="match status" value="1"/>
</dbReference>
<reference evidence="17" key="1">
    <citation type="submission" date="2025-08" db="UniProtKB">
        <authorList>
            <consortium name="RefSeq"/>
        </authorList>
    </citation>
    <scope>IDENTIFICATION</scope>
</reference>
<dbReference type="InterPro" id="IPR046942">
    <property type="entry name" value="TET_oxygenase"/>
</dbReference>
<keyword evidence="8 13" id="KW-0560">Oxidoreductase</keyword>
<dbReference type="EC" id="1.14.11.80" evidence="13"/>
<comment type="catalytic activity">
    <reaction evidence="10 13">
        <text>a 5-formyl-2'-deoxycytidine in DNA + 2-oxoglutarate + O2 = a 5-carboxyl-2'-deoxycytidine in DNA + succinate + CO2 + H(+)</text>
        <dbReference type="Rhea" id="RHEA:53832"/>
        <dbReference type="Rhea" id="RHEA-COMP:13656"/>
        <dbReference type="Rhea" id="RHEA-COMP:13657"/>
        <dbReference type="ChEBI" id="CHEBI:15378"/>
        <dbReference type="ChEBI" id="CHEBI:15379"/>
        <dbReference type="ChEBI" id="CHEBI:16526"/>
        <dbReference type="ChEBI" id="CHEBI:16810"/>
        <dbReference type="ChEBI" id="CHEBI:30031"/>
        <dbReference type="ChEBI" id="CHEBI:137731"/>
        <dbReference type="ChEBI" id="CHEBI:137732"/>
        <dbReference type="EC" id="1.14.11.80"/>
    </reaction>
</comment>
<accession>A0A2Y9RWU7</accession>
<feature type="compositionally biased region" description="Basic and acidic residues" evidence="14">
    <location>
        <begin position="2120"/>
        <end position="2133"/>
    </location>
</feature>
<dbReference type="OrthoDB" id="8854879at2759"/>
<feature type="compositionally biased region" description="Polar residues" evidence="14">
    <location>
        <begin position="1298"/>
        <end position="1310"/>
    </location>
</feature>
<comment type="cofactor">
    <cofactor evidence="13">
        <name>Fe(2+)</name>
        <dbReference type="ChEBI" id="CHEBI:29033"/>
    </cofactor>
    <text evidence="13">Binds 1 Fe(2+) ion per subunit.</text>
</comment>
<dbReference type="GO" id="GO:0141166">
    <property type="term" value="P:chromosomal 5-methylcytosine DNA demethylation pathway"/>
    <property type="evidence" value="ECO:0007669"/>
    <property type="project" value="UniProtKB-UniRule"/>
</dbReference>
<dbReference type="InterPro" id="IPR002857">
    <property type="entry name" value="Znf_CXXC"/>
</dbReference>
<gene>
    <name evidence="17" type="primary">TET1</name>
</gene>
<keyword evidence="9 13" id="KW-0408">Iron</keyword>
<keyword evidence="7 13" id="KW-0223">Dioxygenase</keyword>
<feature type="compositionally biased region" description="Basic and acidic residues" evidence="14">
    <location>
        <begin position="52"/>
        <end position="63"/>
    </location>
</feature>
<feature type="region of interest" description="Disordered" evidence="14">
    <location>
        <begin position="913"/>
        <end position="938"/>
    </location>
</feature>
<dbReference type="PROSITE" id="PS51058">
    <property type="entry name" value="ZF_CXXC"/>
    <property type="match status" value="1"/>
</dbReference>
<comment type="function">
    <text evidence="13">Dioxygenase that catalyzes the conversion of the modified genomic base 5-methylcytosine (5mC) into 5-hydroxymethylcytosine (5hmC) and plays a key role in epigenetic chromatin reprogramming during embryonic development.</text>
</comment>
<comment type="subcellular location">
    <subcellularLocation>
        <location evidence="1">Chromosome</location>
    </subcellularLocation>
</comment>
<feature type="region of interest" description="Disordered" evidence="14">
    <location>
        <begin position="1921"/>
        <end position="2030"/>
    </location>
</feature>
<evidence type="ECO:0000256" key="2">
    <source>
        <dbReference type="ARBA" id="ARBA00007502"/>
    </source>
</evidence>
<organism evidence="16 17">
    <name type="scientific">Trichechus manatus latirostris</name>
    <name type="common">Florida manatee</name>
    <dbReference type="NCBI Taxonomy" id="127582"/>
    <lineage>
        <taxon>Eukaryota</taxon>
        <taxon>Metazoa</taxon>
        <taxon>Chordata</taxon>
        <taxon>Craniata</taxon>
        <taxon>Vertebrata</taxon>
        <taxon>Euteleostomi</taxon>
        <taxon>Mammalia</taxon>
        <taxon>Eutheria</taxon>
        <taxon>Afrotheria</taxon>
        <taxon>Sirenia</taxon>
        <taxon>Trichechidae</taxon>
        <taxon>Trichechus</taxon>
    </lineage>
</organism>
<feature type="region of interest" description="Disordered" evidence="14">
    <location>
        <begin position="849"/>
        <end position="891"/>
    </location>
</feature>
<keyword evidence="6 13" id="KW-0862">Zinc</keyword>
<proteinExistence type="inferred from homology"/>
<feature type="region of interest" description="Disordered" evidence="14">
    <location>
        <begin position="2120"/>
        <end position="2143"/>
    </location>
</feature>
<name>A0A2Y9RWU7_TRIMA</name>
<feature type="compositionally biased region" description="Polar residues" evidence="14">
    <location>
        <begin position="1976"/>
        <end position="1993"/>
    </location>
</feature>
<comment type="cofactor">
    <cofactor evidence="13">
        <name>Zn(2+)</name>
        <dbReference type="ChEBI" id="CHEBI:29105"/>
    </cofactor>
    <text evidence="13">The zinc ions have a structural role.</text>
</comment>
<dbReference type="GeneID" id="101362070"/>
<evidence type="ECO:0000256" key="3">
    <source>
        <dbReference type="ARBA" id="ARBA00022454"/>
    </source>
</evidence>
<comment type="catalytic activity">
    <reaction evidence="11 13">
        <text>a 5-hydroxymethyl-2'-deoxycytidine in DNA + 2-oxoglutarate + O2 = a 5-formyl-2'-deoxycytidine in DNA + succinate + CO2 + H2O</text>
        <dbReference type="Rhea" id="RHEA:53828"/>
        <dbReference type="Rhea" id="RHEA-COMP:13315"/>
        <dbReference type="Rhea" id="RHEA-COMP:13656"/>
        <dbReference type="ChEBI" id="CHEBI:15377"/>
        <dbReference type="ChEBI" id="CHEBI:15379"/>
        <dbReference type="ChEBI" id="CHEBI:16526"/>
        <dbReference type="ChEBI" id="CHEBI:16810"/>
        <dbReference type="ChEBI" id="CHEBI:30031"/>
        <dbReference type="ChEBI" id="CHEBI:136731"/>
        <dbReference type="ChEBI" id="CHEBI:137731"/>
        <dbReference type="EC" id="1.14.11.80"/>
    </reaction>
</comment>
<dbReference type="GO" id="GO:0008270">
    <property type="term" value="F:zinc ion binding"/>
    <property type="evidence" value="ECO:0007669"/>
    <property type="project" value="UniProtKB-UniRule"/>
</dbReference>
<evidence type="ECO:0000256" key="4">
    <source>
        <dbReference type="ARBA" id="ARBA00022723"/>
    </source>
</evidence>
<feature type="compositionally biased region" description="Polar residues" evidence="14">
    <location>
        <begin position="957"/>
        <end position="968"/>
    </location>
</feature>
<dbReference type="STRING" id="127582.A0A2Y9RWU7"/>
<feature type="compositionally biased region" description="Polar residues" evidence="14">
    <location>
        <begin position="1946"/>
        <end position="1964"/>
    </location>
</feature>
<dbReference type="Proteomes" id="UP000248480">
    <property type="component" value="Unplaced"/>
</dbReference>
<protein>
    <recommendedName>
        <fullName evidence="13">Methylcytosine dioxygenase TET</fullName>
        <ecNumber evidence="13">1.14.11.80</ecNumber>
    </recommendedName>
</protein>
<dbReference type="PANTHER" id="PTHR23358">
    <property type="entry name" value="METHYLCYTOSINE DIOXYGENASE TET"/>
    <property type="match status" value="1"/>
</dbReference>
<feature type="compositionally biased region" description="Basic residues" evidence="14">
    <location>
        <begin position="1160"/>
        <end position="1177"/>
    </location>
</feature>
<evidence type="ECO:0000256" key="13">
    <source>
        <dbReference type="RuleBase" id="RU367064"/>
    </source>
</evidence>
<dbReference type="InterPro" id="IPR024779">
    <property type="entry name" value="2OGFeDO_JBP1/TET_oxygenase_dom"/>
</dbReference>
<evidence type="ECO:0000259" key="15">
    <source>
        <dbReference type="PROSITE" id="PS51058"/>
    </source>
</evidence>
<dbReference type="Pfam" id="PF02008">
    <property type="entry name" value="zf-CXXC"/>
    <property type="match status" value="1"/>
</dbReference>
<comment type="catalytic activity">
    <reaction evidence="13">
        <text>a 5-methyl-2'-deoxycytidine in DNA + 2-oxoglutarate + O2 = a 5-hydroxymethyl-2'-deoxycytidine in DNA + succinate + CO2</text>
        <dbReference type="Rhea" id="RHEA:52636"/>
        <dbReference type="Rhea" id="RHEA-COMP:11370"/>
        <dbReference type="Rhea" id="RHEA-COMP:13315"/>
        <dbReference type="ChEBI" id="CHEBI:15379"/>
        <dbReference type="ChEBI" id="CHEBI:16526"/>
        <dbReference type="ChEBI" id="CHEBI:16810"/>
        <dbReference type="ChEBI" id="CHEBI:30031"/>
        <dbReference type="ChEBI" id="CHEBI:85454"/>
        <dbReference type="ChEBI" id="CHEBI:136731"/>
        <dbReference type="EC" id="1.14.11.80"/>
    </reaction>
</comment>
<evidence type="ECO:0000313" key="17">
    <source>
        <dbReference type="RefSeq" id="XP_023596519.1"/>
    </source>
</evidence>
<evidence type="ECO:0000313" key="16">
    <source>
        <dbReference type="Proteomes" id="UP000248480"/>
    </source>
</evidence>
<evidence type="ECO:0000256" key="10">
    <source>
        <dbReference type="ARBA" id="ARBA00047840"/>
    </source>
</evidence>
<feature type="region of interest" description="Disordered" evidence="14">
    <location>
        <begin position="1109"/>
        <end position="1191"/>
    </location>
</feature>
<dbReference type="RefSeq" id="XP_023596519.1">
    <property type="nucleotide sequence ID" value="XM_023740751.1"/>
</dbReference>
<evidence type="ECO:0000256" key="11">
    <source>
        <dbReference type="ARBA" id="ARBA00049431"/>
    </source>
</evidence>
<evidence type="ECO:0000256" key="8">
    <source>
        <dbReference type="ARBA" id="ARBA00023002"/>
    </source>
</evidence>
<dbReference type="InParanoid" id="A0A2Y9RWU7"/>
<keyword evidence="5 12" id="KW-0863">Zinc-finger</keyword>
<feature type="region of interest" description="Disordered" evidence="14">
    <location>
        <begin position="1"/>
        <end position="69"/>
    </location>
</feature>
<feature type="compositionally biased region" description="Acidic residues" evidence="14">
    <location>
        <begin position="2003"/>
        <end position="2022"/>
    </location>
</feature>
<feature type="region of interest" description="Disordered" evidence="14">
    <location>
        <begin position="955"/>
        <end position="974"/>
    </location>
</feature>
<dbReference type="CTD" id="80312"/>
<evidence type="ECO:0000256" key="12">
    <source>
        <dbReference type="PROSITE-ProRule" id="PRU00509"/>
    </source>
</evidence>
<evidence type="ECO:0000256" key="9">
    <source>
        <dbReference type="ARBA" id="ARBA00023004"/>
    </source>
</evidence>
<dbReference type="FunCoup" id="A0A2Y9RWU7">
    <property type="interactions" value="1102"/>
</dbReference>
<evidence type="ECO:0000256" key="1">
    <source>
        <dbReference type="ARBA" id="ARBA00004286"/>
    </source>
</evidence>
<feature type="compositionally biased region" description="Polar residues" evidence="14">
    <location>
        <begin position="849"/>
        <end position="873"/>
    </location>
</feature>
<dbReference type="GO" id="GO:0040029">
    <property type="term" value="P:epigenetic regulation of gene expression"/>
    <property type="evidence" value="ECO:0007669"/>
    <property type="project" value="InterPro"/>
</dbReference>
<evidence type="ECO:0000256" key="5">
    <source>
        <dbReference type="ARBA" id="ARBA00022771"/>
    </source>
</evidence>
<dbReference type="GO" id="GO:0005634">
    <property type="term" value="C:nucleus"/>
    <property type="evidence" value="ECO:0007669"/>
    <property type="project" value="UniProtKB-UniRule"/>
</dbReference>
<evidence type="ECO:0000256" key="7">
    <source>
        <dbReference type="ARBA" id="ARBA00022964"/>
    </source>
</evidence>
<evidence type="ECO:0000256" key="14">
    <source>
        <dbReference type="SAM" id="MobiDB-lite"/>
    </source>
</evidence>
<dbReference type="GO" id="GO:0005694">
    <property type="term" value="C:chromosome"/>
    <property type="evidence" value="ECO:0007669"/>
    <property type="project" value="UniProtKB-SubCell"/>
</dbReference>
<dbReference type="PANTHER" id="PTHR23358:SF2">
    <property type="entry name" value="METHYLCYTOSINE DIOXYGENASE TET1"/>
    <property type="match status" value="1"/>
</dbReference>
<feature type="compositionally biased region" description="Basic residues" evidence="14">
    <location>
        <begin position="1"/>
        <end position="12"/>
    </location>
</feature>
<keyword evidence="4 13" id="KW-0479">Metal-binding</keyword>